<feature type="transmembrane region" description="Helical" evidence="5">
    <location>
        <begin position="297"/>
        <end position="321"/>
    </location>
</feature>
<accession>A0A6B9FGC2</accession>
<feature type="transmembrane region" description="Helical" evidence="5">
    <location>
        <begin position="43"/>
        <end position="64"/>
    </location>
</feature>
<dbReference type="KEGG" id="hra:EI982_15365"/>
<dbReference type="GO" id="GO:0055085">
    <property type="term" value="P:transmembrane transport"/>
    <property type="evidence" value="ECO:0007669"/>
    <property type="project" value="InterPro"/>
</dbReference>
<gene>
    <name evidence="7" type="ORF">EI982_15365</name>
</gene>
<dbReference type="Gene3D" id="1.20.1420.30">
    <property type="entry name" value="NCX, central ion-binding region"/>
    <property type="match status" value="1"/>
</dbReference>
<feature type="transmembrane region" description="Helical" evidence="5">
    <location>
        <begin position="114"/>
        <end position="140"/>
    </location>
</feature>
<dbReference type="EMBL" id="CP034345">
    <property type="protein sequence ID" value="QGX96059.1"/>
    <property type="molecule type" value="Genomic_DNA"/>
</dbReference>
<dbReference type="AlphaFoldDB" id="A0A6B9FGC2"/>
<feature type="transmembrane region" description="Helical" evidence="5">
    <location>
        <begin position="234"/>
        <end position="251"/>
    </location>
</feature>
<feature type="transmembrane region" description="Helical" evidence="5">
    <location>
        <begin position="361"/>
        <end position="380"/>
    </location>
</feature>
<dbReference type="InterPro" id="IPR004837">
    <property type="entry name" value="NaCa_Exmemb"/>
</dbReference>
<sequence>MISVSRRVLVVLVGVLLLSAVGTGVVAAQEGDDPGEAGEEGELLEVSGFAAVATLLVGSLVLLASIELLIHALIRTALRFGVSAFVLAVIFSGWEFDNVAFGLFTGFAEMQNVAFGLAIGNAVSIFGMTLALGALAVPFVVDVPKDYLLLMVASPVLLVPPLLSGTLTLALSVMLIMVYVMIFGYILWRESRMDRTFMESDEVKDVVAAADGQGEAGVPSYVPGPVRRLTGLKWFWPAMLFVAIGGIVVGAEGAATGVEGIQSTWNLTGTFVGVTLVTVLLTLDDLLLIVEPLRLGYYDVAVGGVIGSLLFFVTANVGIIGLVGTIDFRWETVFFHLPSLFVFATLSGYFLWKGEMDRRHGALLLGMYVLYLAINVRYFATLPVEG</sequence>
<evidence type="ECO:0000256" key="3">
    <source>
        <dbReference type="ARBA" id="ARBA00022989"/>
    </source>
</evidence>
<comment type="subcellular location">
    <subcellularLocation>
        <location evidence="1">Membrane</location>
        <topology evidence="1">Multi-pass membrane protein</topology>
    </subcellularLocation>
</comment>
<evidence type="ECO:0000259" key="6">
    <source>
        <dbReference type="Pfam" id="PF01699"/>
    </source>
</evidence>
<dbReference type="InterPro" id="IPR044880">
    <property type="entry name" value="NCX_ion-bd_dom_sf"/>
</dbReference>
<feature type="transmembrane region" description="Helical" evidence="5">
    <location>
        <begin position="169"/>
        <end position="188"/>
    </location>
</feature>
<feature type="transmembrane region" description="Helical" evidence="5">
    <location>
        <begin position="333"/>
        <end position="352"/>
    </location>
</feature>
<keyword evidence="4 5" id="KW-0472">Membrane</keyword>
<dbReference type="GeneID" id="43370953"/>
<dbReference type="OrthoDB" id="142185at2157"/>
<keyword evidence="8" id="KW-1185">Reference proteome</keyword>
<evidence type="ECO:0000313" key="7">
    <source>
        <dbReference type="EMBL" id="QGX96059.1"/>
    </source>
</evidence>
<organism evidence="7 8">
    <name type="scientific">Haloplanus rallus</name>
    <dbReference type="NCBI Taxonomy" id="1816183"/>
    <lineage>
        <taxon>Archaea</taxon>
        <taxon>Methanobacteriati</taxon>
        <taxon>Methanobacteriota</taxon>
        <taxon>Stenosarchaea group</taxon>
        <taxon>Halobacteria</taxon>
        <taxon>Halobacteriales</taxon>
        <taxon>Haloferacaceae</taxon>
        <taxon>Haloplanus</taxon>
    </lineage>
</organism>
<name>A0A6B9FGC2_9EURY</name>
<keyword evidence="2 5" id="KW-0812">Transmembrane</keyword>
<proteinExistence type="predicted"/>
<evidence type="ECO:0000313" key="8">
    <source>
        <dbReference type="Proteomes" id="UP000428325"/>
    </source>
</evidence>
<evidence type="ECO:0000256" key="5">
    <source>
        <dbReference type="SAM" id="Phobius"/>
    </source>
</evidence>
<feature type="domain" description="Sodium/calcium exchanger membrane region" evidence="6">
    <location>
        <begin position="237"/>
        <end position="375"/>
    </location>
</feature>
<evidence type="ECO:0000256" key="2">
    <source>
        <dbReference type="ARBA" id="ARBA00022692"/>
    </source>
</evidence>
<feature type="transmembrane region" description="Helical" evidence="5">
    <location>
        <begin position="271"/>
        <end position="290"/>
    </location>
</feature>
<dbReference type="Proteomes" id="UP000428325">
    <property type="component" value="Chromosome"/>
</dbReference>
<dbReference type="RefSeq" id="WP_157690519.1">
    <property type="nucleotide sequence ID" value="NZ_CP034345.1"/>
</dbReference>
<evidence type="ECO:0000256" key="1">
    <source>
        <dbReference type="ARBA" id="ARBA00004141"/>
    </source>
</evidence>
<feature type="transmembrane region" description="Helical" evidence="5">
    <location>
        <begin position="76"/>
        <end position="94"/>
    </location>
</feature>
<reference evidence="7 8" key="1">
    <citation type="submission" date="2018-12" db="EMBL/GenBank/DDBJ databases">
        <title>Complete genome sequence of Haloplanus rallus MBLA0036.</title>
        <authorList>
            <person name="Nam Y.-d."/>
            <person name="Kang J."/>
            <person name="Chung W.-H."/>
            <person name="Park Y.S."/>
        </authorList>
    </citation>
    <scope>NUCLEOTIDE SEQUENCE [LARGE SCALE GENOMIC DNA]</scope>
    <source>
        <strain evidence="7 8">MBLA0036</strain>
    </source>
</reference>
<protein>
    <recommendedName>
        <fullName evidence="6">Sodium/calcium exchanger membrane region domain-containing protein</fullName>
    </recommendedName>
</protein>
<feature type="transmembrane region" description="Helical" evidence="5">
    <location>
        <begin position="147"/>
        <end position="163"/>
    </location>
</feature>
<keyword evidence="3 5" id="KW-1133">Transmembrane helix</keyword>
<evidence type="ECO:0000256" key="4">
    <source>
        <dbReference type="ARBA" id="ARBA00023136"/>
    </source>
</evidence>
<dbReference type="Pfam" id="PF01699">
    <property type="entry name" value="Na_Ca_ex"/>
    <property type="match status" value="1"/>
</dbReference>
<dbReference type="GO" id="GO:0016020">
    <property type="term" value="C:membrane"/>
    <property type="evidence" value="ECO:0007669"/>
    <property type="project" value="UniProtKB-SubCell"/>
</dbReference>